<gene>
    <name evidence="1" type="ORF">D2N39_04880</name>
</gene>
<evidence type="ECO:0000313" key="2">
    <source>
        <dbReference type="Proteomes" id="UP000266649"/>
    </source>
</evidence>
<dbReference type="EMBL" id="QXXQ01000002">
    <property type="protein sequence ID" value="RID92994.1"/>
    <property type="molecule type" value="Genomic_DNA"/>
</dbReference>
<dbReference type="Proteomes" id="UP000266649">
    <property type="component" value="Unassembled WGS sequence"/>
</dbReference>
<name>A0A398BTH9_9RHOB</name>
<keyword evidence="2" id="KW-1185">Reference proteome</keyword>
<protein>
    <submittedName>
        <fullName evidence="1">Uncharacterized protein</fullName>
    </submittedName>
</protein>
<organism evidence="1 2">
    <name type="scientific">Gemmobacter lutimaris</name>
    <dbReference type="NCBI Taxonomy" id="2306023"/>
    <lineage>
        <taxon>Bacteria</taxon>
        <taxon>Pseudomonadati</taxon>
        <taxon>Pseudomonadota</taxon>
        <taxon>Alphaproteobacteria</taxon>
        <taxon>Rhodobacterales</taxon>
        <taxon>Paracoccaceae</taxon>
        <taxon>Gemmobacter</taxon>
    </lineage>
</organism>
<sequence length="122" mass="14159">MITARCHGLDYPTYPAFWFPGRNVENPLIYREPGSMCRLRNILVFGRRDEPDHPRQTEPAPHHDYYTAFRDAVISGAALVSAAQGAKVWPFWKPRGKRGRWLVGLDLTDKRPKWPEQGIRRC</sequence>
<evidence type="ECO:0000313" key="1">
    <source>
        <dbReference type="EMBL" id="RID92994.1"/>
    </source>
</evidence>
<accession>A0A398BTH9</accession>
<proteinExistence type="predicted"/>
<dbReference type="AlphaFoldDB" id="A0A398BTH9"/>
<reference evidence="1 2" key="1">
    <citation type="submission" date="2018-09" db="EMBL/GenBank/DDBJ databases">
        <title>Gemmobacter lutimaris sp. nov., a marine bacterium isolated from tidal flat.</title>
        <authorList>
            <person name="Lee D.W."/>
            <person name="Yoo Y."/>
            <person name="Kim J.-J."/>
            <person name="Kim B.S."/>
        </authorList>
    </citation>
    <scope>NUCLEOTIDE SEQUENCE [LARGE SCALE GENOMIC DNA]</scope>
    <source>
        <strain evidence="1 2">YJ-T1-11</strain>
    </source>
</reference>
<comment type="caution">
    <text evidence="1">The sequence shown here is derived from an EMBL/GenBank/DDBJ whole genome shotgun (WGS) entry which is preliminary data.</text>
</comment>